<evidence type="ECO:0000313" key="5">
    <source>
        <dbReference type="Proteomes" id="UP000501648"/>
    </source>
</evidence>
<feature type="transmembrane region" description="Helical" evidence="2">
    <location>
        <begin position="84"/>
        <end position="104"/>
    </location>
</feature>
<gene>
    <name evidence="4" type="ORF">C798_20945</name>
</gene>
<dbReference type="InterPro" id="IPR025698">
    <property type="entry name" value="2TM_dom"/>
</dbReference>
<evidence type="ECO:0000313" key="4">
    <source>
        <dbReference type="EMBL" id="QJQ02599.1"/>
    </source>
</evidence>
<evidence type="ECO:0000256" key="1">
    <source>
        <dbReference type="SAM" id="MobiDB-lite"/>
    </source>
</evidence>
<reference evidence="4 5" key="1">
    <citation type="journal article" date="2012" name="J. Bacteriol.">
        <title>Genome sequence of the pathogenic Herbaspirillum seropedicae strain Os34, isolated from rice roots.</title>
        <authorList>
            <person name="Ye W."/>
            <person name="Ye S."/>
            <person name="Liu J."/>
            <person name="Chang S."/>
            <person name="Chen M."/>
            <person name="Zhu B."/>
            <person name="Guo L."/>
            <person name="An Q."/>
        </authorList>
    </citation>
    <scope>NUCLEOTIDE SEQUENCE [LARGE SCALE GENOMIC DNA]</scope>
    <source>
        <strain evidence="4 5">Os34</strain>
    </source>
</reference>
<dbReference type="AlphaFoldDB" id="A0A6M3ZV85"/>
<feature type="compositionally biased region" description="Polar residues" evidence="1">
    <location>
        <begin position="19"/>
        <end position="34"/>
    </location>
</feature>
<keyword evidence="2" id="KW-0472">Membrane</keyword>
<name>A0A6M3ZV85_9BURK</name>
<keyword evidence="2" id="KW-1133">Transmembrane helix</keyword>
<accession>A0A6M3ZV85</accession>
<evidence type="ECO:0000259" key="3">
    <source>
        <dbReference type="Pfam" id="PF13239"/>
    </source>
</evidence>
<feature type="region of interest" description="Disordered" evidence="1">
    <location>
        <begin position="9"/>
        <end position="40"/>
    </location>
</feature>
<evidence type="ECO:0000256" key="2">
    <source>
        <dbReference type="SAM" id="Phobius"/>
    </source>
</evidence>
<protein>
    <recommendedName>
        <fullName evidence="3">2TM domain-containing protein</fullName>
    </recommendedName>
</protein>
<dbReference type="EMBL" id="CP008956">
    <property type="protein sequence ID" value="QJQ02599.1"/>
    <property type="molecule type" value="Genomic_DNA"/>
</dbReference>
<feature type="domain" description="2TM" evidence="3">
    <location>
        <begin position="41"/>
        <end position="115"/>
    </location>
</feature>
<dbReference type="Pfam" id="PF13239">
    <property type="entry name" value="2TM"/>
    <property type="match status" value="1"/>
</dbReference>
<organism evidence="4 5">
    <name type="scientific">Herbaspirillum rubrisubalbicans Os34</name>
    <dbReference type="NCBI Taxonomy" id="1235827"/>
    <lineage>
        <taxon>Bacteria</taxon>
        <taxon>Pseudomonadati</taxon>
        <taxon>Pseudomonadota</taxon>
        <taxon>Betaproteobacteria</taxon>
        <taxon>Burkholderiales</taxon>
        <taxon>Oxalobacteraceae</taxon>
        <taxon>Herbaspirillum</taxon>
    </lineage>
</organism>
<keyword evidence="2" id="KW-0812">Transmembrane</keyword>
<dbReference type="Proteomes" id="UP000501648">
    <property type="component" value="Chromosome"/>
</dbReference>
<proteinExistence type="predicted"/>
<feature type="transmembrane region" description="Helical" evidence="2">
    <location>
        <begin position="51"/>
        <end position="72"/>
    </location>
</feature>
<sequence length="118" mass="13427">MAHPWRIFHPPSESIMRPSDTTTLPDPSHPSSPITAADHDRAERRVERQLGFFRHLAIYLAVNAGLLLLNLADPHDHWWSLGPLLGWGIGVLFHALSVFGRLPASWKQAMIARELRRR</sequence>